<dbReference type="InterPro" id="IPR053961">
    <property type="entry name" value="XRCC4_N"/>
</dbReference>
<dbReference type="GO" id="GO:0006303">
    <property type="term" value="P:double-strand break repair via nonhomologous end joining"/>
    <property type="evidence" value="ECO:0007669"/>
    <property type="project" value="TreeGrafter"/>
</dbReference>
<dbReference type="SUPFAM" id="SSF58022">
    <property type="entry name" value="XRCC4, C-terminal oligomerization domain"/>
    <property type="match status" value="1"/>
</dbReference>
<dbReference type="OrthoDB" id="8064436at2759"/>
<proteinExistence type="predicted"/>
<accession>A0A8S1AMF1</accession>
<dbReference type="PANTHER" id="PTHR28559:SF1">
    <property type="entry name" value="DNA REPAIR PROTEIN XRCC4"/>
    <property type="match status" value="1"/>
</dbReference>
<dbReference type="InterPro" id="IPR053962">
    <property type="entry name" value="XRCC4_CC"/>
</dbReference>
<keyword evidence="2" id="KW-0227">DNA damage</keyword>
<dbReference type="GO" id="GO:0010165">
    <property type="term" value="P:response to X-ray"/>
    <property type="evidence" value="ECO:0007669"/>
    <property type="project" value="TreeGrafter"/>
</dbReference>
<dbReference type="Pfam" id="PF06632">
    <property type="entry name" value="XRCC4"/>
    <property type="match status" value="1"/>
</dbReference>
<keyword evidence="9" id="KW-1185">Reference proteome</keyword>
<evidence type="ECO:0000256" key="5">
    <source>
        <dbReference type="SAM" id="Coils"/>
    </source>
</evidence>
<dbReference type="Gene3D" id="1.20.5.370">
    <property type="match status" value="1"/>
</dbReference>
<evidence type="ECO:0000259" key="6">
    <source>
        <dbReference type="Pfam" id="PF06632"/>
    </source>
</evidence>
<organism evidence="8 9">
    <name type="scientific">Arctia plantaginis</name>
    <name type="common">Wood tiger moth</name>
    <name type="synonym">Phalaena plantaginis</name>
    <dbReference type="NCBI Taxonomy" id="874455"/>
    <lineage>
        <taxon>Eukaryota</taxon>
        <taxon>Metazoa</taxon>
        <taxon>Ecdysozoa</taxon>
        <taxon>Arthropoda</taxon>
        <taxon>Hexapoda</taxon>
        <taxon>Insecta</taxon>
        <taxon>Pterygota</taxon>
        <taxon>Neoptera</taxon>
        <taxon>Endopterygota</taxon>
        <taxon>Lepidoptera</taxon>
        <taxon>Glossata</taxon>
        <taxon>Ditrysia</taxon>
        <taxon>Noctuoidea</taxon>
        <taxon>Erebidae</taxon>
        <taxon>Arctiinae</taxon>
        <taxon>Arctia</taxon>
    </lineage>
</organism>
<evidence type="ECO:0000256" key="1">
    <source>
        <dbReference type="ARBA" id="ARBA00004123"/>
    </source>
</evidence>
<gene>
    <name evidence="8" type="ORF">APLA_LOCUS10813</name>
</gene>
<evidence type="ECO:0000313" key="9">
    <source>
        <dbReference type="Proteomes" id="UP000494106"/>
    </source>
</evidence>
<dbReference type="InterPro" id="IPR014751">
    <property type="entry name" value="XRCC4-like_C"/>
</dbReference>
<evidence type="ECO:0000259" key="7">
    <source>
        <dbReference type="Pfam" id="PF21924"/>
    </source>
</evidence>
<feature type="coiled-coil region" evidence="5">
    <location>
        <begin position="135"/>
        <end position="205"/>
    </location>
</feature>
<dbReference type="GO" id="GO:0006310">
    <property type="term" value="P:DNA recombination"/>
    <property type="evidence" value="ECO:0007669"/>
    <property type="project" value="InterPro"/>
</dbReference>
<sequence length="206" mass="23796">MEITTLITKYDINNKPVYAKILYKPNEKNLFAITIYEDNNSWSGEFSHELAKKNRERVIETEEVYNENVMKGLSKHTDTDYSFDLTLHADDNNAATFSWKKKLRSGALVHGSVVVHRDEVPVSKDSILDILILENLELKSKLKSVNLKNEELSQDLEKCVESLEKATELKEASEELLYGKFVQLLNSKKRRIKLLEDNISKYSKLN</sequence>
<evidence type="ECO:0000256" key="3">
    <source>
        <dbReference type="ARBA" id="ARBA00023204"/>
    </source>
</evidence>
<evidence type="ECO:0000313" key="8">
    <source>
        <dbReference type="EMBL" id="CAB3246294.1"/>
    </source>
</evidence>
<dbReference type="InterPro" id="IPR010585">
    <property type="entry name" value="DNA_repair_prot_XRCC4"/>
</dbReference>
<dbReference type="GO" id="GO:0032807">
    <property type="term" value="C:DNA ligase IV complex"/>
    <property type="evidence" value="ECO:0007669"/>
    <property type="project" value="TreeGrafter"/>
</dbReference>
<name>A0A8S1AMF1_ARCPL</name>
<dbReference type="GO" id="GO:0005958">
    <property type="term" value="C:DNA-dependent protein kinase-DNA ligase 4 complex"/>
    <property type="evidence" value="ECO:0007669"/>
    <property type="project" value="TreeGrafter"/>
</dbReference>
<dbReference type="PANTHER" id="PTHR28559">
    <property type="entry name" value="DNA REPAIR PROTEIN XRCC4"/>
    <property type="match status" value="1"/>
</dbReference>
<feature type="domain" description="XRCC4 N-terminal" evidence="6">
    <location>
        <begin position="17"/>
        <end position="113"/>
    </location>
</feature>
<keyword evidence="3" id="KW-0234">DNA repair</keyword>
<evidence type="ECO:0000256" key="4">
    <source>
        <dbReference type="ARBA" id="ARBA00023242"/>
    </source>
</evidence>
<dbReference type="EMBL" id="CADEBC010000525">
    <property type="protein sequence ID" value="CAB3246294.1"/>
    <property type="molecule type" value="Genomic_DNA"/>
</dbReference>
<reference evidence="8 9" key="1">
    <citation type="submission" date="2020-04" db="EMBL/GenBank/DDBJ databases">
        <authorList>
            <person name="Wallbank WR R."/>
            <person name="Pardo Diaz C."/>
            <person name="Kozak K."/>
            <person name="Martin S."/>
            <person name="Jiggins C."/>
            <person name="Moest M."/>
            <person name="Warren A I."/>
            <person name="Byers J.R.P. K."/>
            <person name="Montejo-Kovacevich G."/>
            <person name="Yen C E."/>
        </authorList>
    </citation>
    <scope>NUCLEOTIDE SEQUENCE [LARGE SCALE GENOMIC DNA]</scope>
</reference>
<keyword evidence="4" id="KW-0539">Nucleus</keyword>
<dbReference type="AlphaFoldDB" id="A0A8S1AMF1"/>
<dbReference type="GO" id="GO:0003677">
    <property type="term" value="F:DNA binding"/>
    <property type="evidence" value="ECO:0007669"/>
    <property type="project" value="InterPro"/>
</dbReference>
<protein>
    <submittedName>
        <fullName evidence="8">Uncharacterized protein</fullName>
    </submittedName>
</protein>
<dbReference type="Proteomes" id="UP000494106">
    <property type="component" value="Unassembled WGS sequence"/>
</dbReference>
<dbReference type="Pfam" id="PF21924">
    <property type="entry name" value="XRCC4_CC"/>
    <property type="match status" value="1"/>
</dbReference>
<dbReference type="Gene3D" id="2.170.210.10">
    <property type="entry name" value="DNA double-strand break repair and VJ recombination XRCC4, N-terminal"/>
    <property type="match status" value="1"/>
</dbReference>
<evidence type="ECO:0000256" key="2">
    <source>
        <dbReference type="ARBA" id="ARBA00022763"/>
    </source>
</evidence>
<comment type="caution">
    <text evidence="8">The sequence shown here is derived from an EMBL/GenBank/DDBJ whole genome shotgun (WGS) entry which is preliminary data.</text>
</comment>
<dbReference type="InterPro" id="IPR038051">
    <property type="entry name" value="XRCC4-like_N_sf"/>
</dbReference>
<keyword evidence="5" id="KW-0175">Coiled coil</keyword>
<comment type="subcellular location">
    <subcellularLocation>
        <location evidence="1">Nucleus</location>
    </subcellularLocation>
</comment>
<feature type="domain" description="XRCC4 coiled-coil" evidence="7">
    <location>
        <begin position="137"/>
        <end position="194"/>
    </location>
</feature>